<dbReference type="OMA" id="YETRSHW"/>
<feature type="compositionally biased region" description="Low complexity" evidence="10">
    <location>
        <begin position="589"/>
        <end position="599"/>
    </location>
</feature>
<evidence type="ECO:0000256" key="9">
    <source>
        <dbReference type="ARBA" id="ARBA00023180"/>
    </source>
</evidence>
<dbReference type="CDD" id="cd18578">
    <property type="entry name" value="ABC_6TM_Pgp_ABCB1_D2_like"/>
    <property type="match status" value="1"/>
</dbReference>
<evidence type="ECO:0000256" key="5">
    <source>
        <dbReference type="ARBA" id="ARBA00022741"/>
    </source>
</evidence>
<keyword evidence="2" id="KW-0813">Transport</keyword>
<feature type="transmembrane region" description="Helical" evidence="11">
    <location>
        <begin position="639"/>
        <end position="665"/>
    </location>
</feature>
<evidence type="ECO:0000256" key="10">
    <source>
        <dbReference type="SAM" id="MobiDB-lite"/>
    </source>
</evidence>
<keyword evidence="8 11" id="KW-0472">Membrane</keyword>
<gene>
    <name evidence="14" type="ORF">CEY00_Acc22046</name>
</gene>
<feature type="transmembrane region" description="Helical" evidence="11">
    <location>
        <begin position="237"/>
        <end position="256"/>
    </location>
</feature>
<dbReference type="PROSITE" id="PS50929">
    <property type="entry name" value="ABC_TM1F"/>
    <property type="match status" value="2"/>
</dbReference>
<keyword evidence="3 11" id="KW-0812">Transmembrane</keyword>
<feature type="transmembrane region" description="Helical" evidence="11">
    <location>
        <begin position="685"/>
        <end position="705"/>
    </location>
</feature>
<dbReference type="InterPro" id="IPR011527">
    <property type="entry name" value="ABC1_TM_dom"/>
</dbReference>
<dbReference type="Pfam" id="PF00664">
    <property type="entry name" value="ABC_membrane"/>
    <property type="match status" value="2"/>
</dbReference>
<comment type="caution">
    <text evidence="14">The sequence shown here is derived from an EMBL/GenBank/DDBJ whole genome shotgun (WGS) entry which is preliminary data.</text>
</comment>
<dbReference type="GO" id="GO:0005524">
    <property type="term" value="F:ATP binding"/>
    <property type="evidence" value="ECO:0007669"/>
    <property type="project" value="UniProtKB-KW"/>
</dbReference>
<keyword evidence="4" id="KW-0677">Repeat</keyword>
<dbReference type="SUPFAM" id="SSF90123">
    <property type="entry name" value="ABC transporter transmembrane region"/>
    <property type="match status" value="2"/>
</dbReference>
<dbReference type="PANTHER" id="PTHR45136:SF2">
    <property type="entry name" value="ABC TRANSPORTER DOMAIN-CONTAINING PROTEIN"/>
    <property type="match status" value="1"/>
</dbReference>
<feature type="transmembrane region" description="Helical" evidence="11">
    <location>
        <begin position="761"/>
        <end position="781"/>
    </location>
</feature>
<keyword evidence="15" id="KW-1185">Reference proteome</keyword>
<dbReference type="InterPro" id="IPR017871">
    <property type="entry name" value="ABC_transporter-like_CS"/>
</dbReference>
<feature type="domain" description="ABC transmembrane type-1" evidence="13">
    <location>
        <begin position="641"/>
        <end position="928"/>
    </location>
</feature>
<evidence type="ECO:0000256" key="4">
    <source>
        <dbReference type="ARBA" id="ARBA00022737"/>
    </source>
</evidence>
<keyword evidence="6" id="KW-0067">ATP-binding</keyword>
<dbReference type="Gramene" id="PSR95912">
    <property type="protein sequence ID" value="PSR95912"/>
    <property type="gene ID" value="CEY00_Acc22046"/>
</dbReference>
<sequence length="1209" mass="131475">MAKMADKAGDIEQEMESKDELPSKLVGSVKSAAPPGSLRMVLKHSDGLDMLLMALGTVGCIADGVCMSAIMLVLSNLMNGYAAAATLTPHDINKYALALLYVDVAVGSGAFLVIELHKWVTLASLLGRRNVTVAIPNFLMNLTMFITAQLAALYLCWRLAIVAIPALLILIIPGLVYGKLLTDVGERIQEAYGVAGGIVEQALSSVRTVYSYVREEQTAQSYSTALQPILKLGFKQGLMKGMAIGSVGIAYAVWALQGWYGSILVTEKGIKGGNAFTAGVCIVYGGLALGSSLINVKHFMEANVAAALIFEMIERVSSIDSANQQGKIMSEVRGELEFKDIDFAYPSRPESQVLQKFNLKVTACQTVGLVGGSGSGKSTVINLLERFYDPLGGEILLDGINIKTLQLKWLRSQMGLVSQEPILFATSIKENILFGKEEASQEEIVHAAKAANAHNFITQLPNGYDTQVGQLGAQMSGGQKQRISIARALLRDPKVLLLDEATSSLDSQSEKSVQDALNQALIGRTTIIIAHRLSTLQNADLIAVIQSGQVVESGPHNQLIQNNHSPYAAMVQLQQAFMNDEIVSTSAANESNNSFPNSEETSKQTQTSHRAKPVHEAEEQYSPLSLRHIMQMNESQWKAALLGCTGALCSGLIQPLHSFCLGALLSVYFINDHDEIKSQTRRYCFAFLAFAVSVLITNVIQHYYFGVMGENLTKKIRETTFAKILTFEIEWFDQEDNSSGALYSRLATDAAMVRTLVADSLAVVTQAISGATLAIILGLVLAWKLALAAIAMQPLIIGAFFVKAIMMRTMSKKILKAQSKSSELASEAVGNQRIISAFCSQEKVMALFETTQIGPKNESHKQSWFAGIGLFISQFLTAANSGLLFWYGGKLLYHGEIKYKHLFQTFFILVTTGRVIAETGSMNMDLLKGTNAIKSIFKIMKRTSPMNPDKPDGINPAKIYGDVEFKEVDFFYPTRPRQMILTGLSLKINAGKIVALVGQSGSGKSTIIRMIQRFYDPSKGSVEIDGIDINCYNLRALRSHIAWVGQEPTIFAGTIHDNIAYGKENATEAGIIEAASLANAHEFVSSMEDGYNTYCGERGVQLSGGQKQRIALARAILKNPSILLLDEATSALDVKTENLVQDALEKTLIGRTCLVVAHRLSTVQKSDKISVIDKGRIVEEGSHGELLAKGEMGAYYSLVRLQQQANMGR</sequence>
<dbReference type="FunFam" id="3.40.50.300:FF:000205">
    <property type="entry name" value="ABC transporter B family member 4"/>
    <property type="match status" value="2"/>
</dbReference>
<evidence type="ECO:0000256" key="6">
    <source>
        <dbReference type="ARBA" id="ARBA00022840"/>
    </source>
</evidence>
<reference evidence="14 15" key="1">
    <citation type="submission" date="2017-07" db="EMBL/GenBank/DDBJ databases">
        <title>An improved, manually edited Actinidia chinensis var. chinensis (kiwifruit) genome highlights the challenges associated with draft genomes and gene prediction in plants.</title>
        <authorList>
            <person name="Pilkington S."/>
            <person name="Crowhurst R."/>
            <person name="Hilario E."/>
            <person name="Nardozza S."/>
            <person name="Fraser L."/>
            <person name="Peng Y."/>
            <person name="Gunaseelan K."/>
            <person name="Simpson R."/>
            <person name="Tahir J."/>
            <person name="Deroles S."/>
            <person name="Templeton K."/>
            <person name="Luo Z."/>
            <person name="Davy M."/>
            <person name="Cheng C."/>
            <person name="Mcneilage M."/>
            <person name="Scaglione D."/>
            <person name="Liu Y."/>
            <person name="Zhang Q."/>
            <person name="Datson P."/>
            <person name="De Silva N."/>
            <person name="Gardiner S."/>
            <person name="Bassett H."/>
            <person name="Chagne D."/>
            <person name="Mccallum J."/>
            <person name="Dzierzon H."/>
            <person name="Deng C."/>
            <person name="Wang Y.-Y."/>
            <person name="Barron N."/>
            <person name="Manako K."/>
            <person name="Bowen J."/>
            <person name="Foster T."/>
            <person name="Erridge Z."/>
            <person name="Tiffin H."/>
            <person name="Waite C."/>
            <person name="Davies K."/>
            <person name="Grierson E."/>
            <person name="Laing W."/>
            <person name="Kirk R."/>
            <person name="Chen X."/>
            <person name="Wood M."/>
            <person name="Montefiori M."/>
            <person name="Brummell D."/>
            <person name="Schwinn K."/>
            <person name="Catanach A."/>
            <person name="Fullerton C."/>
            <person name="Li D."/>
            <person name="Meiyalaghan S."/>
            <person name="Nieuwenhuizen N."/>
            <person name="Read N."/>
            <person name="Prakash R."/>
            <person name="Hunter D."/>
            <person name="Zhang H."/>
            <person name="Mckenzie M."/>
            <person name="Knabel M."/>
            <person name="Harris A."/>
            <person name="Allan A."/>
            <person name="Chen A."/>
            <person name="Janssen B."/>
            <person name="Plunkett B."/>
            <person name="Dwamena C."/>
            <person name="Voogd C."/>
            <person name="Leif D."/>
            <person name="Lafferty D."/>
            <person name="Souleyre E."/>
            <person name="Varkonyi-Gasic E."/>
            <person name="Gambi F."/>
            <person name="Hanley J."/>
            <person name="Yao J.-L."/>
            <person name="Cheung J."/>
            <person name="David K."/>
            <person name="Warren B."/>
            <person name="Marsh K."/>
            <person name="Snowden K."/>
            <person name="Lin-Wang K."/>
            <person name="Brian L."/>
            <person name="Martinez-Sanchez M."/>
            <person name="Wang M."/>
            <person name="Ileperuma N."/>
            <person name="Macnee N."/>
            <person name="Campin R."/>
            <person name="Mcatee P."/>
            <person name="Drummond R."/>
            <person name="Espley R."/>
            <person name="Ireland H."/>
            <person name="Wu R."/>
            <person name="Atkinson R."/>
            <person name="Karunairetnam S."/>
            <person name="Bulley S."/>
            <person name="Chunkath S."/>
            <person name="Hanley Z."/>
            <person name="Storey R."/>
            <person name="Thrimawithana A."/>
            <person name="Thomson S."/>
            <person name="David C."/>
            <person name="Testolin R."/>
        </authorList>
    </citation>
    <scope>NUCLEOTIDE SEQUENCE [LARGE SCALE GENOMIC DNA]</scope>
    <source>
        <strain evidence="15">cv. Red5</strain>
        <tissue evidence="14">Young leaf</tissue>
    </source>
</reference>
<dbReference type="Proteomes" id="UP000241394">
    <property type="component" value="Chromosome LG23"/>
</dbReference>
<keyword evidence="7 11" id="KW-1133">Transmembrane helix</keyword>
<comment type="similarity">
    <text evidence="1">Belongs to the ABC transporter superfamily. ABCB family. Multidrug resistance exporter (TC 3.A.1.201) subfamily.</text>
</comment>
<dbReference type="STRING" id="1590841.A0A2R6PSC7"/>
<protein>
    <submittedName>
        <fullName evidence="14">Multidrug resistance protein</fullName>
    </submittedName>
</protein>
<dbReference type="PANTHER" id="PTHR45136">
    <property type="entry name" value="ABC TRANSPORTER DOMAIN-CONTAINING PROTEIN"/>
    <property type="match status" value="1"/>
</dbReference>
<feature type="domain" description="ABC transmembrane type-1" evidence="13">
    <location>
        <begin position="128"/>
        <end position="301"/>
    </location>
</feature>
<feature type="region of interest" description="Disordered" evidence="10">
    <location>
        <begin position="1"/>
        <end position="22"/>
    </location>
</feature>
<dbReference type="Gene3D" id="1.20.1560.10">
    <property type="entry name" value="ABC transporter type 1, transmembrane domain"/>
    <property type="match status" value="2"/>
</dbReference>
<dbReference type="SUPFAM" id="SSF52540">
    <property type="entry name" value="P-loop containing nucleoside triphosphate hydrolases"/>
    <property type="match status" value="2"/>
</dbReference>
<evidence type="ECO:0000313" key="14">
    <source>
        <dbReference type="EMBL" id="PSR95912.1"/>
    </source>
</evidence>
<dbReference type="InterPro" id="IPR003593">
    <property type="entry name" value="AAA+_ATPase"/>
</dbReference>
<dbReference type="GO" id="GO:0140359">
    <property type="term" value="F:ABC-type transporter activity"/>
    <property type="evidence" value="ECO:0007669"/>
    <property type="project" value="InterPro"/>
</dbReference>
<reference evidence="15" key="2">
    <citation type="journal article" date="2018" name="BMC Genomics">
        <title>A manually annotated Actinidia chinensis var. chinensis (kiwifruit) genome highlights the challenges associated with draft genomes and gene prediction in plants.</title>
        <authorList>
            <person name="Pilkington S.M."/>
            <person name="Crowhurst R."/>
            <person name="Hilario E."/>
            <person name="Nardozza S."/>
            <person name="Fraser L."/>
            <person name="Peng Y."/>
            <person name="Gunaseelan K."/>
            <person name="Simpson R."/>
            <person name="Tahir J."/>
            <person name="Deroles S.C."/>
            <person name="Templeton K."/>
            <person name="Luo Z."/>
            <person name="Davy M."/>
            <person name="Cheng C."/>
            <person name="McNeilage M."/>
            <person name="Scaglione D."/>
            <person name="Liu Y."/>
            <person name="Zhang Q."/>
            <person name="Datson P."/>
            <person name="De Silva N."/>
            <person name="Gardiner S.E."/>
            <person name="Bassett H."/>
            <person name="Chagne D."/>
            <person name="McCallum J."/>
            <person name="Dzierzon H."/>
            <person name="Deng C."/>
            <person name="Wang Y.Y."/>
            <person name="Barron L."/>
            <person name="Manako K."/>
            <person name="Bowen J."/>
            <person name="Foster T.M."/>
            <person name="Erridge Z.A."/>
            <person name="Tiffin H."/>
            <person name="Waite C.N."/>
            <person name="Davies K.M."/>
            <person name="Grierson E.P."/>
            <person name="Laing W.A."/>
            <person name="Kirk R."/>
            <person name="Chen X."/>
            <person name="Wood M."/>
            <person name="Montefiori M."/>
            <person name="Brummell D.A."/>
            <person name="Schwinn K.E."/>
            <person name="Catanach A."/>
            <person name="Fullerton C."/>
            <person name="Li D."/>
            <person name="Meiyalaghan S."/>
            <person name="Nieuwenhuizen N."/>
            <person name="Read N."/>
            <person name="Prakash R."/>
            <person name="Hunter D."/>
            <person name="Zhang H."/>
            <person name="McKenzie M."/>
            <person name="Knabel M."/>
            <person name="Harris A."/>
            <person name="Allan A.C."/>
            <person name="Gleave A."/>
            <person name="Chen A."/>
            <person name="Janssen B.J."/>
            <person name="Plunkett B."/>
            <person name="Ampomah-Dwamena C."/>
            <person name="Voogd C."/>
            <person name="Leif D."/>
            <person name="Lafferty D."/>
            <person name="Souleyre E.J.F."/>
            <person name="Varkonyi-Gasic E."/>
            <person name="Gambi F."/>
            <person name="Hanley J."/>
            <person name="Yao J.L."/>
            <person name="Cheung J."/>
            <person name="David K.M."/>
            <person name="Warren B."/>
            <person name="Marsh K."/>
            <person name="Snowden K.C."/>
            <person name="Lin-Wang K."/>
            <person name="Brian L."/>
            <person name="Martinez-Sanchez M."/>
            <person name="Wang M."/>
            <person name="Ileperuma N."/>
            <person name="Macnee N."/>
            <person name="Campin R."/>
            <person name="McAtee P."/>
            <person name="Drummond R.S.M."/>
            <person name="Espley R.V."/>
            <person name="Ireland H.S."/>
            <person name="Wu R."/>
            <person name="Atkinson R.G."/>
            <person name="Karunairetnam S."/>
            <person name="Bulley S."/>
            <person name="Chunkath S."/>
            <person name="Hanley Z."/>
            <person name="Storey R."/>
            <person name="Thrimawithana A.H."/>
            <person name="Thomson S."/>
            <person name="David C."/>
            <person name="Testolin R."/>
            <person name="Huang H."/>
            <person name="Hellens R.P."/>
            <person name="Schaffer R.J."/>
        </authorList>
    </citation>
    <scope>NUCLEOTIDE SEQUENCE [LARGE SCALE GENOMIC DNA]</scope>
    <source>
        <strain evidence="15">cv. Red5</strain>
    </source>
</reference>
<dbReference type="Gene3D" id="3.40.50.300">
    <property type="entry name" value="P-loop containing nucleotide triphosphate hydrolases"/>
    <property type="match status" value="2"/>
</dbReference>
<evidence type="ECO:0000256" key="3">
    <source>
        <dbReference type="ARBA" id="ARBA00022692"/>
    </source>
</evidence>
<dbReference type="Pfam" id="PF00005">
    <property type="entry name" value="ABC_tran"/>
    <property type="match status" value="2"/>
</dbReference>
<feature type="domain" description="ABC transporter" evidence="12">
    <location>
        <begin position="336"/>
        <end position="572"/>
    </location>
</feature>
<feature type="transmembrane region" description="Helical" evidence="11">
    <location>
        <begin position="95"/>
        <end position="114"/>
    </location>
</feature>
<name>A0A2R6PSC7_ACTCC</name>
<dbReference type="PROSITE" id="PS00211">
    <property type="entry name" value="ABC_TRANSPORTER_1"/>
    <property type="match status" value="2"/>
</dbReference>
<dbReference type="PROSITE" id="PS50893">
    <property type="entry name" value="ABC_TRANSPORTER_2"/>
    <property type="match status" value="2"/>
</dbReference>
<dbReference type="InParanoid" id="A0A2R6PSC7"/>
<evidence type="ECO:0000256" key="7">
    <source>
        <dbReference type="ARBA" id="ARBA00022989"/>
    </source>
</evidence>
<dbReference type="SMART" id="SM00382">
    <property type="entry name" value="AAA"/>
    <property type="match status" value="2"/>
</dbReference>
<evidence type="ECO:0000313" key="15">
    <source>
        <dbReference type="Proteomes" id="UP000241394"/>
    </source>
</evidence>
<feature type="transmembrane region" description="Helical" evidence="11">
    <location>
        <begin position="787"/>
        <end position="806"/>
    </location>
</feature>
<keyword evidence="9" id="KW-0325">Glycoprotein</keyword>
<dbReference type="GO" id="GO:0016020">
    <property type="term" value="C:membrane"/>
    <property type="evidence" value="ECO:0007669"/>
    <property type="project" value="InterPro"/>
</dbReference>
<dbReference type="CDD" id="cd18577">
    <property type="entry name" value="ABC_6TM_Pgp_ABCB1_D1_like"/>
    <property type="match status" value="1"/>
</dbReference>
<dbReference type="InterPro" id="IPR027417">
    <property type="entry name" value="P-loop_NTPase"/>
</dbReference>
<evidence type="ECO:0000256" key="11">
    <source>
        <dbReference type="SAM" id="Phobius"/>
    </source>
</evidence>
<evidence type="ECO:0000256" key="8">
    <source>
        <dbReference type="ARBA" id="ARBA00023136"/>
    </source>
</evidence>
<dbReference type="OrthoDB" id="6500128at2759"/>
<feature type="domain" description="ABC transporter" evidence="12">
    <location>
        <begin position="963"/>
        <end position="1199"/>
    </location>
</feature>
<feature type="transmembrane region" description="Helical" evidence="11">
    <location>
        <begin position="160"/>
        <end position="178"/>
    </location>
</feature>
<dbReference type="InterPro" id="IPR003439">
    <property type="entry name" value="ABC_transporter-like_ATP-bd"/>
</dbReference>
<proteinExistence type="inferred from homology"/>
<accession>A0A2R6PSC7</accession>
<feature type="transmembrane region" description="Helical" evidence="11">
    <location>
        <begin position="135"/>
        <end position="154"/>
    </location>
</feature>
<evidence type="ECO:0000256" key="1">
    <source>
        <dbReference type="ARBA" id="ARBA00007577"/>
    </source>
</evidence>
<feature type="transmembrane region" description="Helical" evidence="11">
    <location>
        <begin position="276"/>
        <end position="296"/>
    </location>
</feature>
<evidence type="ECO:0000256" key="2">
    <source>
        <dbReference type="ARBA" id="ARBA00022448"/>
    </source>
</evidence>
<dbReference type="InterPro" id="IPR036640">
    <property type="entry name" value="ABC1_TM_sf"/>
</dbReference>
<dbReference type="AlphaFoldDB" id="A0A2R6PSC7"/>
<dbReference type="CDD" id="cd03249">
    <property type="entry name" value="ABC_MTABC3_MDL1_MDL2"/>
    <property type="match status" value="1"/>
</dbReference>
<feature type="region of interest" description="Disordered" evidence="10">
    <location>
        <begin position="588"/>
        <end position="617"/>
    </location>
</feature>
<evidence type="ECO:0000259" key="12">
    <source>
        <dbReference type="PROSITE" id="PS50893"/>
    </source>
</evidence>
<keyword evidence="5" id="KW-0547">Nucleotide-binding</keyword>
<feature type="transmembrane region" description="Helical" evidence="11">
    <location>
        <begin position="50"/>
        <end position="75"/>
    </location>
</feature>
<organism evidence="14 15">
    <name type="scientific">Actinidia chinensis var. chinensis</name>
    <name type="common">Chinese soft-hair kiwi</name>
    <dbReference type="NCBI Taxonomy" id="1590841"/>
    <lineage>
        <taxon>Eukaryota</taxon>
        <taxon>Viridiplantae</taxon>
        <taxon>Streptophyta</taxon>
        <taxon>Embryophyta</taxon>
        <taxon>Tracheophyta</taxon>
        <taxon>Spermatophyta</taxon>
        <taxon>Magnoliopsida</taxon>
        <taxon>eudicotyledons</taxon>
        <taxon>Gunneridae</taxon>
        <taxon>Pentapetalae</taxon>
        <taxon>asterids</taxon>
        <taxon>Ericales</taxon>
        <taxon>Actinidiaceae</taxon>
        <taxon>Actinidia</taxon>
    </lineage>
</organism>
<dbReference type="GO" id="GO:0016887">
    <property type="term" value="F:ATP hydrolysis activity"/>
    <property type="evidence" value="ECO:0007669"/>
    <property type="project" value="InterPro"/>
</dbReference>
<dbReference type="EMBL" id="NKQK01000023">
    <property type="protein sequence ID" value="PSR95912.1"/>
    <property type="molecule type" value="Genomic_DNA"/>
</dbReference>
<evidence type="ECO:0000259" key="13">
    <source>
        <dbReference type="PROSITE" id="PS50929"/>
    </source>
</evidence>